<keyword evidence="3" id="KW-0804">Transcription</keyword>
<evidence type="ECO:0000256" key="1">
    <source>
        <dbReference type="ARBA" id="ARBA00023015"/>
    </source>
</evidence>
<gene>
    <name evidence="5" type="ORF">IT775_05925</name>
</gene>
<dbReference type="Gene3D" id="3.40.50.880">
    <property type="match status" value="1"/>
</dbReference>
<dbReference type="EMBL" id="JADMKU010000004">
    <property type="protein sequence ID" value="MBR9650657.1"/>
    <property type="molecule type" value="Genomic_DNA"/>
</dbReference>
<dbReference type="InterPro" id="IPR029062">
    <property type="entry name" value="Class_I_gatase-like"/>
</dbReference>
<dbReference type="Pfam" id="PF12833">
    <property type="entry name" value="HTH_18"/>
    <property type="match status" value="1"/>
</dbReference>
<evidence type="ECO:0000256" key="3">
    <source>
        <dbReference type="ARBA" id="ARBA00023163"/>
    </source>
</evidence>
<sequence length="347" mass="37877">MTGSNAIVANLGFPGKETKVRESVSPQRPIAIDVLVQPGFVATEVASVVDTLRVCNRVSGRELFRWTYCSTQEGGIEGAGGLCVNAVAFDDLPAVPDYLIVAGNRAHRFLDRPSLARIRTARQSHAKVILLSEAAAEFIFQNRGASCPMTTHWENKSVLVEQLAGADISDRLVESHDGTITAAGMSATLDMMLNLLSDHVAPVIVRTVSAIFLHDNIRPGDMLQISPRSTTLGPFDPALKTAITVMERNFDTDMSIADLTRQLGISPKALERKFRKAFDTTPYQFLINMRLDKALKLIDTTDLSLIEVAVSCGFTDAGHLAKHFKARCGVSPTTFRKRKMHLGLQDA</sequence>
<evidence type="ECO:0000259" key="4">
    <source>
        <dbReference type="PROSITE" id="PS01124"/>
    </source>
</evidence>
<dbReference type="PANTHER" id="PTHR46796">
    <property type="entry name" value="HTH-TYPE TRANSCRIPTIONAL ACTIVATOR RHAS-RELATED"/>
    <property type="match status" value="1"/>
</dbReference>
<dbReference type="InterPro" id="IPR018062">
    <property type="entry name" value="HTH_AraC-typ_CS"/>
</dbReference>
<protein>
    <submittedName>
        <fullName evidence="5">Helix-turn-helix domain-containing protein</fullName>
    </submittedName>
</protein>
<keyword evidence="2" id="KW-0238">DNA-binding</keyword>
<dbReference type="PROSITE" id="PS01124">
    <property type="entry name" value="HTH_ARAC_FAMILY_2"/>
    <property type="match status" value="1"/>
</dbReference>
<keyword evidence="6" id="KW-1185">Reference proteome</keyword>
<organism evidence="5 6">
    <name type="scientific">Thalassovita aquimarina</name>
    <dbReference type="NCBI Taxonomy" id="2785917"/>
    <lineage>
        <taxon>Bacteria</taxon>
        <taxon>Pseudomonadati</taxon>
        <taxon>Pseudomonadota</taxon>
        <taxon>Alphaproteobacteria</taxon>
        <taxon>Rhodobacterales</taxon>
        <taxon>Roseobacteraceae</taxon>
        <taxon>Thalassovita</taxon>
    </lineage>
</organism>
<dbReference type="InterPro" id="IPR009057">
    <property type="entry name" value="Homeodomain-like_sf"/>
</dbReference>
<dbReference type="SMART" id="SM00342">
    <property type="entry name" value="HTH_ARAC"/>
    <property type="match status" value="1"/>
</dbReference>
<dbReference type="PROSITE" id="PS00041">
    <property type="entry name" value="HTH_ARAC_FAMILY_1"/>
    <property type="match status" value="1"/>
</dbReference>
<accession>A0ABS5HNY2</accession>
<dbReference type="Proteomes" id="UP001195941">
    <property type="component" value="Unassembled WGS sequence"/>
</dbReference>
<dbReference type="SUPFAM" id="SSF46689">
    <property type="entry name" value="Homeodomain-like"/>
    <property type="match status" value="2"/>
</dbReference>
<dbReference type="RefSeq" id="WP_212700173.1">
    <property type="nucleotide sequence ID" value="NZ_JADMKU010000004.1"/>
</dbReference>
<dbReference type="SUPFAM" id="SSF52317">
    <property type="entry name" value="Class I glutamine amidotransferase-like"/>
    <property type="match status" value="1"/>
</dbReference>
<evidence type="ECO:0000313" key="5">
    <source>
        <dbReference type="EMBL" id="MBR9650657.1"/>
    </source>
</evidence>
<evidence type="ECO:0000313" key="6">
    <source>
        <dbReference type="Proteomes" id="UP001195941"/>
    </source>
</evidence>
<dbReference type="InterPro" id="IPR050204">
    <property type="entry name" value="AraC_XylS_family_regulators"/>
</dbReference>
<evidence type="ECO:0000256" key="2">
    <source>
        <dbReference type="ARBA" id="ARBA00023125"/>
    </source>
</evidence>
<name>A0ABS5HNY2_9RHOB</name>
<comment type="caution">
    <text evidence="5">The sequence shown here is derived from an EMBL/GenBank/DDBJ whole genome shotgun (WGS) entry which is preliminary data.</text>
</comment>
<reference evidence="5 6" key="1">
    <citation type="journal article" date="2021" name="Arch. Microbiol.">
        <title>Thalassobius aquimarinus sp. nov., isolated from the Sea of Japan seashore.</title>
        <authorList>
            <person name="Kurilenko V.V."/>
            <person name="Romanenko L.A."/>
            <person name="Chernysheva N.Y."/>
            <person name="Velansky P.V."/>
            <person name="Tekutyeva L.A."/>
            <person name="Isaeva M.P."/>
            <person name="Mikhailov V.V."/>
        </authorList>
    </citation>
    <scope>NUCLEOTIDE SEQUENCE [LARGE SCALE GENOMIC DNA]</scope>
    <source>
        <strain evidence="5 6">KMM 8518</strain>
    </source>
</reference>
<feature type="domain" description="HTH araC/xylS-type" evidence="4">
    <location>
        <begin position="240"/>
        <end position="338"/>
    </location>
</feature>
<dbReference type="InterPro" id="IPR018060">
    <property type="entry name" value="HTH_AraC"/>
</dbReference>
<proteinExistence type="predicted"/>
<dbReference type="Gene3D" id="1.10.10.60">
    <property type="entry name" value="Homeodomain-like"/>
    <property type="match status" value="1"/>
</dbReference>
<keyword evidence="1" id="KW-0805">Transcription regulation</keyword>